<name>A0A9Q3B9E0_9BASI</name>
<comment type="caution">
    <text evidence="2">The sequence shown here is derived from an EMBL/GenBank/DDBJ whole genome shotgun (WGS) entry which is preliminary data.</text>
</comment>
<dbReference type="InterPro" id="IPR054722">
    <property type="entry name" value="PolX-like_BBD"/>
</dbReference>
<reference evidence="2" key="1">
    <citation type="submission" date="2021-03" db="EMBL/GenBank/DDBJ databases">
        <title>Draft genome sequence of rust myrtle Austropuccinia psidii MF-1, a brazilian biotype.</title>
        <authorList>
            <person name="Quecine M.C."/>
            <person name="Pachon D.M.R."/>
            <person name="Bonatelli M.L."/>
            <person name="Correr F.H."/>
            <person name="Franceschini L.M."/>
            <person name="Leite T.F."/>
            <person name="Margarido G.R.A."/>
            <person name="Almeida C.A."/>
            <person name="Ferrarezi J.A."/>
            <person name="Labate C.A."/>
        </authorList>
    </citation>
    <scope>NUCLEOTIDE SEQUENCE</scope>
    <source>
        <strain evidence="2">MF-1</strain>
    </source>
</reference>
<dbReference type="EMBL" id="AVOT02000124">
    <property type="protein sequence ID" value="MBW0461206.1"/>
    <property type="molecule type" value="Genomic_DNA"/>
</dbReference>
<evidence type="ECO:0000259" key="1">
    <source>
        <dbReference type="Pfam" id="PF22936"/>
    </source>
</evidence>
<gene>
    <name evidence="2" type="ORF">O181_000921</name>
</gene>
<accession>A0A9Q3B9E0</accession>
<protein>
    <recommendedName>
        <fullName evidence="1">Retrovirus-related Pol polyprotein from transposon TNT 1-94-like beta-barrel domain-containing protein</fullName>
    </recommendedName>
</protein>
<proteinExistence type="predicted"/>
<evidence type="ECO:0000313" key="3">
    <source>
        <dbReference type="Proteomes" id="UP000765509"/>
    </source>
</evidence>
<evidence type="ECO:0000313" key="2">
    <source>
        <dbReference type="EMBL" id="MBW0461206.1"/>
    </source>
</evidence>
<sequence>MALGVCNLASDLPILDSGTSNTITPFKQLFDKTWEYEEKLQAANSSNMCVTAVGTFWIKTSEGSLTIPNALLVPSATSTLVAMGPFLNEGQFSEDILGGKPILQGRKAFA</sequence>
<dbReference type="AlphaFoldDB" id="A0A9Q3B9E0"/>
<dbReference type="Proteomes" id="UP000765509">
    <property type="component" value="Unassembled WGS sequence"/>
</dbReference>
<feature type="domain" description="Retrovirus-related Pol polyprotein from transposon TNT 1-94-like beta-barrel" evidence="1">
    <location>
        <begin position="14"/>
        <end position="90"/>
    </location>
</feature>
<keyword evidence="3" id="KW-1185">Reference proteome</keyword>
<organism evidence="2 3">
    <name type="scientific">Austropuccinia psidii MF-1</name>
    <dbReference type="NCBI Taxonomy" id="1389203"/>
    <lineage>
        <taxon>Eukaryota</taxon>
        <taxon>Fungi</taxon>
        <taxon>Dikarya</taxon>
        <taxon>Basidiomycota</taxon>
        <taxon>Pucciniomycotina</taxon>
        <taxon>Pucciniomycetes</taxon>
        <taxon>Pucciniales</taxon>
        <taxon>Sphaerophragmiaceae</taxon>
        <taxon>Austropuccinia</taxon>
    </lineage>
</organism>
<dbReference type="Pfam" id="PF22936">
    <property type="entry name" value="Pol_BBD"/>
    <property type="match status" value="1"/>
</dbReference>